<dbReference type="GO" id="GO:0016491">
    <property type="term" value="F:oxidoreductase activity"/>
    <property type="evidence" value="ECO:0007669"/>
    <property type="project" value="InterPro"/>
</dbReference>
<reference evidence="2 3" key="1">
    <citation type="submission" date="2017-05" db="EMBL/GenBank/DDBJ databases">
        <title>Bifidobacterium vansinderenii sp. nov.</title>
        <authorList>
            <person name="Lugli G.A."/>
            <person name="Duranti S."/>
            <person name="Mangifesta M."/>
        </authorList>
    </citation>
    <scope>NUCLEOTIDE SEQUENCE [LARGE SCALE GENOMIC DNA]</scope>
    <source>
        <strain evidence="2 3">Tam10B</strain>
    </source>
</reference>
<organism evidence="2 3">
    <name type="scientific">Bifidobacterium vansinderenii</name>
    <dbReference type="NCBI Taxonomy" id="1984871"/>
    <lineage>
        <taxon>Bacteria</taxon>
        <taxon>Bacillati</taxon>
        <taxon>Actinomycetota</taxon>
        <taxon>Actinomycetes</taxon>
        <taxon>Bifidobacteriales</taxon>
        <taxon>Bifidobacteriaceae</taxon>
        <taxon>Bifidobacterium</taxon>
    </lineage>
</organism>
<dbReference type="GO" id="GO:0050660">
    <property type="term" value="F:flavin adenine dinucleotide binding"/>
    <property type="evidence" value="ECO:0007669"/>
    <property type="project" value="TreeGrafter"/>
</dbReference>
<gene>
    <name evidence="2" type="ORF">Tam10B_1424</name>
</gene>
<dbReference type="PANTHER" id="PTHR21197">
    <property type="entry name" value="UDP-GALACTOPYRANOSE MUTASE"/>
    <property type="match status" value="1"/>
</dbReference>
<evidence type="ECO:0000259" key="1">
    <source>
        <dbReference type="Pfam" id="PF01593"/>
    </source>
</evidence>
<keyword evidence="3" id="KW-1185">Reference proteome</keyword>
<dbReference type="InterPro" id="IPR002937">
    <property type="entry name" value="Amino_oxidase"/>
</dbReference>
<dbReference type="GO" id="GO:0005829">
    <property type="term" value="C:cytosol"/>
    <property type="evidence" value="ECO:0007669"/>
    <property type="project" value="TreeGrafter"/>
</dbReference>
<dbReference type="Gene3D" id="3.50.50.60">
    <property type="entry name" value="FAD/NAD(P)-binding domain"/>
    <property type="match status" value="1"/>
</dbReference>
<dbReference type="SUPFAM" id="SSF51971">
    <property type="entry name" value="Nucleotide-binding domain"/>
    <property type="match status" value="1"/>
</dbReference>
<evidence type="ECO:0000313" key="2">
    <source>
        <dbReference type="EMBL" id="OXN00321.1"/>
    </source>
</evidence>
<dbReference type="NCBIfam" id="NF005549">
    <property type="entry name" value="PRK07208.1-5"/>
    <property type="match status" value="1"/>
</dbReference>
<dbReference type="PANTHER" id="PTHR21197:SF0">
    <property type="entry name" value="UDP-GALACTOPYRANOSE MUTASE"/>
    <property type="match status" value="1"/>
</dbReference>
<dbReference type="AlphaFoldDB" id="A0A229VXH1"/>
<dbReference type="Pfam" id="PF01593">
    <property type="entry name" value="Amino_oxidase"/>
    <property type="match status" value="1"/>
</dbReference>
<dbReference type="EMBL" id="NEWD01000018">
    <property type="protein sequence ID" value="OXN00321.1"/>
    <property type="molecule type" value="Genomic_DNA"/>
</dbReference>
<comment type="caution">
    <text evidence="2">The sequence shown here is derived from an EMBL/GenBank/DDBJ whole genome shotgun (WGS) entry which is preliminary data.</text>
</comment>
<dbReference type="GO" id="GO:0008767">
    <property type="term" value="F:UDP-galactopyranose mutase activity"/>
    <property type="evidence" value="ECO:0007669"/>
    <property type="project" value="TreeGrafter"/>
</dbReference>
<accession>A0A229VXH1</accession>
<evidence type="ECO:0000313" key="3">
    <source>
        <dbReference type="Proteomes" id="UP000215433"/>
    </source>
</evidence>
<dbReference type="InterPro" id="IPR036188">
    <property type="entry name" value="FAD/NAD-bd_sf"/>
</dbReference>
<dbReference type="OrthoDB" id="337830at2"/>
<proteinExistence type="predicted"/>
<name>A0A229VXH1_9BIFI</name>
<sequence>MAEKKSVVIIGGGPAGLTAAWELIKDGGSENYDVTVLESSREFGGISRTVKHNGNRMDIGGHRFFSKDERIMDWWKNVLPLQGAPSYDDKKLGRHHDLEPGGPDPEVTDEVMLKRHRVSRIFYGGRFFDYPISLKPATFKAMGFVVTMQAGFSYLKSIFHKLPEDNLENFYINRFGRKLYSMFFEGYTEKLWGRHPSQISADWGAQRVKGLSILGVLKNAFSKLLPKKRSNKEVETSLIEEFWYPKYGPGQLWETVERNCEQAGVRVLTDATVVEVRQDAGRISSVVYADSEGNRTELTADQFISSMPVKDLVNALDAATKDETAEAAAQAAVVPSDMKHIANGLPYRDFVTVGLLVKRLRLRNTTNIPTLGNPPIVPDCWIYVQDPGFTVGRIQVFNNWSPYLVQDVDDTVWIGLEYFCDEGDRFWNMSEDECIKFAINEMVRMKVIASPNDVLDTHREKVKKAYPAYFDTYSQMDELVEYLDSFGNLYCVGRNGQHHYNNMDHSMGTAIEAVGNIKSGRTSKRNVWNVNTEKSYHEEK</sequence>
<dbReference type="RefSeq" id="WP_093960576.1">
    <property type="nucleotide sequence ID" value="NZ_NEWD01000018.1"/>
</dbReference>
<dbReference type="NCBIfam" id="NF005546">
    <property type="entry name" value="PRK07208.1-2"/>
    <property type="match status" value="1"/>
</dbReference>
<protein>
    <submittedName>
        <fullName evidence="2">NAD(P)-binding Rossmann-like domain-containing protein</fullName>
    </submittedName>
</protein>
<feature type="domain" description="Amine oxidase" evidence="1">
    <location>
        <begin position="15"/>
        <end position="321"/>
    </location>
</feature>
<dbReference type="Proteomes" id="UP000215433">
    <property type="component" value="Unassembled WGS sequence"/>
</dbReference>